<dbReference type="InterPro" id="IPR009071">
    <property type="entry name" value="HMG_box_dom"/>
</dbReference>
<dbReference type="CDD" id="cd22005">
    <property type="entry name" value="HMG-box_AtHMGB1-like"/>
    <property type="match status" value="1"/>
</dbReference>
<reference evidence="8" key="1">
    <citation type="journal article" date="2019" name="Nat. Commun.">
        <title>The genome of broomcorn millet.</title>
        <authorList>
            <person name="Zou C."/>
            <person name="Miki D."/>
            <person name="Li D."/>
            <person name="Tang Q."/>
            <person name="Xiao L."/>
            <person name="Rajput S."/>
            <person name="Deng P."/>
            <person name="Jia W."/>
            <person name="Huang R."/>
            <person name="Zhang M."/>
            <person name="Sun Y."/>
            <person name="Hu J."/>
            <person name="Fu X."/>
            <person name="Schnable P.S."/>
            <person name="Li F."/>
            <person name="Zhang H."/>
            <person name="Feng B."/>
            <person name="Zhu X."/>
            <person name="Liu R."/>
            <person name="Schnable J.C."/>
            <person name="Zhu J.-K."/>
            <person name="Zhang H."/>
        </authorList>
    </citation>
    <scope>NUCLEOTIDE SEQUENCE [LARGE SCALE GENOMIC DNA]</scope>
</reference>
<dbReference type="InterPro" id="IPR025486">
    <property type="entry name" value="DUF4378"/>
</dbReference>
<evidence type="ECO:0000256" key="3">
    <source>
        <dbReference type="ARBA" id="ARBA00023242"/>
    </source>
</evidence>
<feature type="compositionally biased region" description="Acidic residues" evidence="5">
    <location>
        <begin position="124"/>
        <end position="133"/>
    </location>
</feature>
<organism evidence="7 8">
    <name type="scientific">Panicum miliaceum</name>
    <name type="common">Proso millet</name>
    <name type="synonym">Broomcorn millet</name>
    <dbReference type="NCBI Taxonomy" id="4540"/>
    <lineage>
        <taxon>Eukaryota</taxon>
        <taxon>Viridiplantae</taxon>
        <taxon>Streptophyta</taxon>
        <taxon>Embryophyta</taxon>
        <taxon>Tracheophyta</taxon>
        <taxon>Spermatophyta</taxon>
        <taxon>Magnoliopsida</taxon>
        <taxon>Liliopsida</taxon>
        <taxon>Poales</taxon>
        <taxon>Poaceae</taxon>
        <taxon>PACMAD clade</taxon>
        <taxon>Panicoideae</taxon>
        <taxon>Panicodae</taxon>
        <taxon>Paniceae</taxon>
        <taxon>Panicinae</taxon>
        <taxon>Panicum</taxon>
        <taxon>Panicum sect. Panicum</taxon>
    </lineage>
</organism>
<keyword evidence="3 4" id="KW-0539">Nucleus</keyword>
<evidence type="ECO:0000313" key="7">
    <source>
        <dbReference type="EMBL" id="RLN11315.1"/>
    </source>
</evidence>
<protein>
    <recommendedName>
        <fullName evidence="6">HMG box domain-containing protein</fullName>
    </recommendedName>
</protein>
<evidence type="ECO:0000256" key="5">
    <source>
        <dbReference type="SAM" id="MobiDB-lite"/>
    </source>
</evidence>
<evidence type="ECO:0000256" key="1">
    <source>
        <dbReference type="ARBA" id="ARBA00004123"/>
    </source>
</evidence>
<comment type="subcellular location">
    <subcellularLocation>
        <location evidence="1">Nucleus</location>
    </subcellularLocation>
</comment>
<feature type="region of interest" description="Disordered" evidence="5">
    <location>
        <begin position="284"/>
        <end position="320"/>
    </location>
</feature>
<dbReference type="Pfam" id="PF00505">
    <property type="entry name" value="HMG_box"/>
    <property type="match status" value="1"/>
</dbReference>
<feature type="region of interest" description="Disordered" evidence="5">
    <location>
        <begin position="181"/>
        <end position="203"/>
    </location>
</feature>
<dbReference type="PROSITE" id="PS50118">
    <property type="entry name" value="HMG_BOX_2"/>
    <property type="match status" value="1"/>
</dbReference>
<name>A0A3L6RXH8_PANMI</name>
<dbReference type="PANTHER" id="PTHR40836:SF2">
    <property type="entry name" value="OS06G0728200 PROTEIN"/>
    <property type="match status" value="1"/>
</dbReference>
<dbReference type="FunFam" id="1.10.30.10:FF:000044">
    <property type="entry name" value="High mobility group B1"/>
    <property type="match status" value="1"/>
</dbReference>
<keyword evidence="2 4" id="KW-0238">DNA-binding</keyword>
<dbReference type="Proteomes" id="UP000275267">
    <property type="component" value="Unassembled WGS sequence"/>
</dbReference>
<keyword evidence="8" id="KW-1185">Reference proteome</keyword>
<feature type="domain" description="HMG box" evidence="6">
    <location>
        <begin position="41"/>
        <end position="110"/>
    </location>
</feature>
<dbReference type="GO" id="GO:0005634">
    <property type="term" value="C:nucleus"/>
    <property type="evidence" value="ECO:0007669"/>
    <property type="project" value="UniProtKB-SubCell"/>
</dbReference>
<feature type="compositionally biased region" description="Low complexity" evidence="5">
    <location>
        <begin position="150"/>
        <end position="160"/>
    </location>
</feature>
<evidence type="ECO:0000256" key="2">
    <source>
        <dbReference type="ARBA" id="ARBA00023125"/>
    </source>
</evidence>
<dbReference type="GO" id="GO:0003677">
    <property type="term" value="F:DNA binding"/>
    <property type="evidence" value="ECO:0007669"/>
    <property type="project" value="UniProtKB-UniRule"/>
</dbReference>
<evidence type="ECO:0000313" key="8">
    <source>
        <dbReference type="Proteomes" id="UP000275267"/>
    </source>
</evidence>
<dbReference type="Pfam" id="PF14309">
    <property type="entry name" value="DUF4378"/>
    <property type="match status" value="1"/>
</dbReference>
<evidence type="ECO:0000259" key="6">
    <source>
        <dbReference type="PROSITE" id="PS50118"/>
    </source>
</evidence>
<feature type="region of interest" description="Disordered" evidence="5">
    <location>
        <begin position="109"/>
        <end position="161"/>
    </location>
</feature>
<dbReference type="SMART" id="SM00398">
    <property type="entry name" value="HMG"/>
    <property type="match status" value="1"/>
</dbReference>
<evidence type="ECO:0000256" key="4">
    <source>
        <dbReference type="PROSITE-ProRule" id="PRU00267"/>
    </source>
</evidence>
<dbReference type="EMBL" id="PQIB02000006">
    <property type="protein sequence ID" value="RLN11315.1"/>
    <property type="molecule type" value="Genomic_DNA"/>
</dbReference>
<feature type="region of interest" description="Disordered" evidence="5">
    <location>
        <begin position="1"/>
        <end position="45"/>
    </location>
</feature>
<feature type="compositionally biased region" description="Basic residues" evidence="5">
    <location>
        <begin position="299"/>
        <end position="316"/>
    </location>
</feature>
<proteinExistence type="predicted"/>
<gene>
    <name evidence="7" type="ORF">C2845_PM09G25000</name>
</gene>
<dbReference type="OrthoDB" id="446244at2759"/>
<dbReference type="InterPro" id="IPR036910">
    <property type="entry name" value="HMG_box_dom_sf"/>
</dbReference>
<feature type="region of interest" description="Disordered" evidence="5">
    <location>
        <begin position="60"/>
        <end position="80"/>
    </location>
</feature>
<comment type="caution">
    <text evidence="7">The sequence shown here is derived from an EMBL/GenBank/DDBJ whole genome shotgun (WGS) entry which is preliminary data.</text>
</comment>
<accession>A0A3L6RXH8</accession>
<feature type="DNA-binding region" description="HMG box" evidence="4">
    <location>
        <begin position="41"/>
        <end position="110"/>
    </location>
</feature>
<dbReference type="Gene3D" id="1.10.30.10">
    <property type="entry name" value="High mobility group box domain"/>
    <property type="match status" value="1"/>
</dbReference>
<feature type="compositionally biased region" description="Basic and acidic residues" evidence="5">
    <location>
        <begin position="10"/>
        <end position="27"/>
    </location>
</feature>
<dbReference type="PANTHER" id="PTHR40836">
    <property type="entry name" value="RB1-INDUCIBLE COILED-COIL PROTEIN"/>
    <property type="match status" value="1"/>
</dbReference>
<sequence>MKGAKSKGAAKADAKLAVKSKGAEKPAKGRKGKAGKDPNKPKRAPSAFFVFMDEFRKEFKEKNPKNKSVAAVGKAAGDRWKSLTDADKAPYVAKANKLKLEYNKAIAAYNKGESTAAKKAPAKEEEEEEEEESDKSKSEVNDEDDEGGSEELSASASLLSCNSYEQKQADLKIELQMMSRNNTNKQPSRRRSNDLHNSRGGTAEKVTMTYREIEIPIQQPPNVIARLMGVDAIPTPPPPKPAPIIQVQAQQTSSLKPPATPEIMVVSPRSAPFKQAKCSSLLSYRSRNGGGDSGSSGRHCLKKTRVPGRSRSRQRRHPQEDLLQKIKQDFQAWQTSRALVDDCSATTVAAFGNDTPSKDMESKCIQLIAQENLRKQKMARYGFANSKRVMENENSVKNVVQESAAICKVAVAAEPKPDEKAITVLLRASPCAAASEKSRDFDHSATDEELLQSRTPILLLKPTSSDGQGKPLLFGLPKVKRDGNMTRFLQEVKETLQKELKSNATRSELNTVTCWGAEATQISGDIAKQSKETVSKHDHGNKRLFRSESFRGFRSDRKRKEATAKNASPEHASIVVARNILSHRRVRSVTSITETVSSPKKYYEESMSSCSITSRERVRSLADDVSPSGTNGLGEQSFRSECLMKHKDDRVSPARALFRSFSAPELDFSLGRLFGDGSVRSATHEASDIASKGAASMTSKRNATLGFIRGTVSSLRHSFSLRRNLFRRKTHWELHPQMAIGTVPSPPETTFNLFKVAQASNIYINKQDTHCLANLTELPPSPVSPLEVVAGHSCRHFFNDFNCTLPELMSPKCPSEFEAPASELSYRTDITAETASNLDKAYIREVLVAAGLYDDGSLDSKATARVDSMARPICDDIFEEVEDIYYYRGKYCDAIGVCSDAGGNATDHRMLFDLANEALQSLVQGAKTGSSLRQWVIDSTGVSRGRRLVDDVWQKVQTLRNPQMQEMQTIDSMVAYEIRNSAWAEVLYEDAYVVGRKIERAIFDQLIEDLLVEIFI</sequence>
<dbReference type="SUPFAM" id="SSF47095">
    <property type="entry name" value="HMG-box"/>
    <property type="match status" value="1"/>
</dbReference>
<dbReference type="AlphaFoldDB" id="A0A3L6RXH8"/>